<dbReference type="SUPFAM" id="SSF52058">
    <property type="entry name" value="L domain-like"/>
    <property type="match status" value="1"/>
</dbReference>
<evidence type="ECO:0008006" key="4">
    <source>
        <dbReference type="Google" id="ProtNLM"/>
    </source>
</evidence>
<sequence>MSLLDLPAELVVQIVDHLALEKETLCSLAQTCRLLQNECEKHIYATIDLHSTNDLTYIIEAFERRPARIACVETLNIIYKFHNNIQTTLEDRMRFNVCLHRMEALKHWYVESPFDNFQWDCDGGHEWVEDDMEEFRKALERPCLPKTNLRQDIGLSKLETLVIHSHGAAADFWDLGGFHCLFRHPTLRDLHVSCIVLPPDLPELESCIGSTALTKLVFDECVLNPKALDRILRTPKGLKHLTLGENVYNPRPLPPPVSEHLTLLPTAALEALSHVSHSLESLTHYDPLWRRPGRAMYRSQPLKGDGLRDFHRLKFMEIDPCSFLHQFIYAHVQAPPNLETFRIHHGLKKDYDMYNESLIDLFEELPPLEPYTRLESLKTLEFVQGTALDTREANASHINSSDAVEERHAYAYKLFKHGINMKMYVEAVWKTSLLPPYLHNEQKPELICIYDADDVGFRRHIVDDAPTNLMNGVDLLLSNVGWNITAMEQRRRAVSLAQRNADNNNASEEASQPPETDQLNYMDIVRLRHESGRAIAEVWQRMADMDDENGNGSSDDDDDDDDEDMEEGNVVFGFHVPGEFDPEWDDEGPPAHWFDNDVGLEFHEAMLGDEMVEGFLEGEDDEDDEDEDEAYAAALGEVWGPPGEYHELSSYDAALAIAIENGYEPPPGQHEW</sequence>
<keyword evidence="3" id="KW-1185">Reference proteome</keyword>
<feature type="region of interest" description="Disordered" evidence="1">
    <location>
        <begin position="498"/>
        <end position="519"/>
    </location>
</feature>
<reference evidence="2 3" key="1">
    <citation type="journal article" date="2018" name="Sci. Rep.">
        <title>Comparative genomics provides insights into the lifestyle and reveals functional heterogeneity of dark septate endophytic fungi.</title>
        <authorList>
            <person name="Knapp D.G."/>
            <person name="Nemeth J.B."/>
            <person name="Barry K."/>
            <person name="Hainaut M."/>
            <person name="Henrissat B."/>
            <person name="Johnson J."/>
            <person name="Kuo A."/>
            <person name="Lim J.H.P."/>
            <person name="Lipzen A."/>
            <person name="Nolan M."/>
            <person name="Ohm R.A."/>
            <person name="Tamas L."/>
            <person name="Grigoriev I.V."/>
            <person name="Spatafora J.W."/>
            <person name="Nagy L.G."/>
            <person name="Kovacs G.M."/>
        </authorList>
    </citation>
    <scope>NUCLEOTIDE SEQUENCE [LARGE SCALE GENOMIC DNA]</scope>
    <source>
        <strain evidence="2 3">DSE2036</strain>
    </source>
</reference>
<dbReference type="Proteomes" id="UP000244855">
    <property type="component" value="Unassembled WGS sequence"/>
</dbReference>
<dbReference type="InterPro" id="IPR032675">
    <property type="entry name" value="LRR_dom_sf"/>
</dbReference>
<feature type="region of interest" description="Disordered" evidence="1">
    <location>
        <begin position="544"/>
        <end position="566"/>
    </location>
</feature>
<evidence type="ECO:0000313" key="3">
    <source>
        <dbReference type="Proteomes" id="UP000244855"/>
    </source>
</evidence>
<proteinExistence type="predicted"/>
<dbReference type="Gene3D" id="3.80.10.10">
    <property type="entry name" value="Ribonuclease Inhibitor"/>
    <property type="match status" value="1"/>
</dbReference>
<feature type="compositionally biased region" description="Acidic residues" evidence="1">
    <location>
        <begin position="545"/>
        <end position="566"/>
    </location>
</feature>
<dbReference type="AlphaFoldDB" id="A0A2V1E446"/>
<dbReference type="EMBL" id="KZ805314">
    <property type="protein sequence ID" value="PVI05333.1"/>
    <property type="molecule type" value="Genomic_DNA"/>
</dbReference>
<feature type="compositionally biased region" description="Low complexity" evidence="1">
    <location>
        <begin position="500"/>
        <end position="511"/>
    </location>
</feature>
<protein>
    <recommendedName>
        <fullName evidence="4">F-box domain-containing protein</fullName>
    </recommendedName>
</protein>
<evidence type="ECO:0000256" key="1">
    <source>
        <dbReference type="SAM" id="MobiDB-lite"/>
    </source>
</evidence>
<dbReference type="OrthoDB" id="2522477at2759"/>
<evidence type="ECO:0000313" key="2">
    <source>
        <dbReference type="EMBL" id="PVI05333.1"/>
    </source>
</evidence>
<name>A0A2V1E446_9PLEO</name>
<organism evidence="2 3">
    <name type="scientific">Periconia macrospinosa</name>
    <dbReference type="NCBI Taxonomy" id="97972"/>
    <lineage>
        <taxon>Eukaryota</taxon>
        <taxon>Fungi</taxon>
        <taxon>Dikarya</taxon>
        <taxon>Ascomycota</taxon>
        <taxon>Pezizomycotina</taxon>
        <taxon>Dothideomycetes</taxon>
        <taxon>Pleosporomycetidae</taxon>
        <taxon>Pleosporales</taxon>
        <taxon>Massarineae</taxon>
        <taxon>Periconiaceae</taxon>
        <taxon>Periconia</taxon>
    </lineage>
</organism>
<gene>
    <name evidence="2" type="ORF">DM02DRAFT_610643</name>
</gene>
<accession>A0A2V1E446</accession>
<dbReference type="STRING" id="97972.A0A2V1E446"/>